<evidence type="ECO:0000313" key="5">
    <source>
        <dbReference type="Proteomes" id="UP000294829"/>
    </source>
</evidence>
<feature type="chain" id="PRO_5020330243" description="YCII-related domain-containing protein" evidence="2">
    <location>
        <begin position="19"/>
        <end position="157"/>
    </location>
</feature>
<gene>
    <name evidence="4" type="ORF">E2I14_04570</name>
</gene>
<keyword evidence="2" id="KW-0732">Signal</keyword>
<sequence>MKNVMLWLLCCVPLLGNAQSTPQAALNAPPGYNEELAKSLGADEHGMKKYVLVILKTGPNKVAKGPERDAMFSGHFANIQRLADEEKLAIAGPLDGTDGWRGLFIFATGDIELAKTWMAADPVIINGEMVAEYHKYYGSAALMSVTKLHKTIALKDF</sequence>
<proteinExistence type="inferred from homology"/>
<comment type="similarity">
    <text evidence="1">Belongs to the YciI family.</text>
</comment>
<evidence type="ECO:0000256" key="2">
    <source>
        <dbReference type="SAM" id="SignalP"/>
    </source>
</evidence>
<dbReference type="Proteomes" id="UP000294829">
    <property type="component" value="Unassembled WGS sequence"/>
</dbReference>
<dbReference type="InterPro" id="IPR011008">
    <property type="entry name" value="Dimeric_a/b-barrel"/>
</dbReference>
<keyword evidence="5" id="KW-1185">Reference proteome</keyword>
<dbReference type="SUPFAM" id="SSF54909">
    <property type="entry name" value="Dimeric alpha+beta barrel"/>
    <property type="match status" value="1"/>
</dbReference>
<dbReference type="AlphaFoldDB" id="A0A4R5W311"/>
<dbReference type="RefSeq" id="WP_133325910.1">
    <property type="nucleotide sequence ID" value="NZ_SMYL01000002.1"/>
</dbReference>
<name>A0A4R5W311_9BURK</name>
<evidence type="ECO:0000313" key="4">
    <source>
        <dbReference type="EMBL" id="TDK67050.1"/>
    </source>
</evidence>
<dbReference type="Pfam" id="PF03795">
    <property type="entry name" value="YCII"/>
    <property type="match status" value="1"/>
</dbReference>
<protein>
    <recommendedName>
        <fullName evidence="3">YCII-related domain-containing protein</fullName>
    </recommendedName>
</protein>
<reference evidence="4 5" key="1">
    <citation type="submission" date="2019-03" db="EMBL/GenBank/DDBJ databases">
        <title>Sapientia aquatica gen. nov., sp. nov., isolated from a crater lake.</title>
        <authorList>
            <person name="Felfoldi T."/>
            <person name="Szabo A."/>
            <person name="Toth E."/>
            <person name="Schumann P."/>
            <person name="Keki Z."/>
            <person name="Marialigeti K."/>
            <person name="Mathe I."/>
        </authorList>
    </citation>
    <scope>NUCLEOTIDE SEQUENCE [LARGE SCALE GENOMIC DNA]</scope>
    <source>
        <strain evidence="4 5">SA-152</strain>
    </source>
</reference>
<dbReference type="EMBL" id="SMYL01000002">
    <property type="protein sequence ID" value="TDK67050.1"/>
    <property type="molecule type" value="Genomic_DNA"/>
</dbReference>
<feature type="domain" description="YCII-related" evidence="3">
    <location>
        <begin position="52"/>
        <end position="128"/>
    </location>
</feature>
<dbReference type="OrthoDB" id="8481699at2"/>
<evidence type="ECO:0000259" key="3">
    <source>
        <dbReference type="Pfam" id="PF03795"/>
    </source>
</evidence>
<comment type="caution">
    <text evidence="4">The sequence shown here is derived from an EMBL/GenBank/DDBJ whole genome shotgun (WGS) entry which is preliminary data.</text>
</comment>
<evidence type="ECO:0000256" key="1">
    <source>
        <dbReference type="ARBA" id="ARBA00007689"/>
    </source>
</evidence>
<accession>A0A4R5W311</accession>
<organism evidence="4 5">
    <name type="scientific">Sapientia aquatica</name>
    <dbReference type="NCBI Taxonomy" id="1549640"/>
    <lineage>
        <taxon>Bacteria</taxon>
        <taxon>Pseudomonadati</taxon>
        <taxon>Pseudomonadota</taxon>
        <taxon>Betaproteobacteria</taxon>
        <taxon>Burkholderiales</taxon>
        <taxon>Oxalobacteraceae</taxon>
        <taxon>Sapientia</taxon>
    </lineage>
</organism>
<dbReference type="Gene3D" id="3.30.70.1060">
    <property type="entry name" value="Dimeric alpha+beta barrel"/>
    <property type="match status" value="1"/>
</dbReference>
<feature type="signal peptide" evidence="2">
    <location>
        <begin position="1"/>
        <end position="18"/>
    </location>
</feature>
<dbReference type="InterPro" id="IPR005545">
    <property type="entry name" value="YCII"/>
</dbReference>